<keyword evidence="2" id="KW-1185">Reference proteome</keyword>
<dbReference type="AlphaFoldDB" id="A0A6V7RIJ7"/>
<comment type="caution">
    <text evidence="1">The sequence shown here is derived from an EMBL/GenBank/DDBJ whole genome shotgun (WGS) entry which is preliminary data.</text>
</comment>
<dbReference type="InterPro" id="IPR023351">
    <property type="entry name" value="YppE-like_sf"/>
</dbReference>
<dbReference type="Proteomes" id="UP000521032">
    <property type="component" value="Unassembled WGS sequence"/>
</dbReference>
<proteinExistence type="predicted"/>
<dbReference type="EMBL" id="CAJEWE010000010">
    <property type="protein sequence ID" value="CAD2077470.1"/>
    <property type="molecule type" value="Genomic_DNA"/>
</dbReference>
<name>A0A6V7RIJ7_9BACL</name>
<evidence type="ECO:0000313" key="1">
    <source>
        <dbReference type="EMBL" id="CAD2077470.1"/>
    </source>
</evidence>
<dbReference type="SUPFAM" id="SSF140415">
    <property type="entry name" value="YppE-like"/>
    <property type="match status" value="1"/>
</dbReference>
<organism evidence="1 2">
    <name type="scientific">Phocicoccus schoeneichii</name>
    <dbReference type="NCBI Taxonomy" id="1812261"/>
    <lineage>
        <taxon>Bacteria</taxon>
        <taxon>Bacillati</taxon>
        <taxon>Bacillota</taxon>
        <taxon>Bacilli</taxon>
        <taxon>Bacillales</taxon>
        <taxon>Salinicoccaceae</taxon>
        <taxon>Phocicoccus</taxon>
    </lineage>
</organism>
<reference evidence="1 2" key="1">
    <citation type="submission" date="2020-07" db="EMBL/GenBank/DDBJ databases">
        <authorList>
            <person name="Criscuolo A."/>
        </authorList>
    </citation>
    <scope>NUCLEOTIDE SEQUENCE [LARGE SCALE GENOMIC DNA]</scope>
    <source>
        <strain evidence="2">CIP 111030</strain>
    </source>
</reference>
<dbReference type="RefSeq" id="WP_186087955.1">
    <property type="nucleotide sequence ID" value="NZ_CAJEWE010000010.1"/>
</dbReference>
<sequence length="108" mass="13124">MSNNCTQHMYLQFLDELKHRYKNAKNGRTYHFDTEIQPFLIHSKMIAKCIDDCDLDSRFTYKIKDKVMSTITELAMSAHIERFSNKLFTEMHKYISHWFFYLIERDSK</sequence>
<protein>
    <submittedName>
        <fullName evidence="1">Uncharacterized protein</fullName>
    </submittedName>
</protein>
<gene>
    <name evidence="1" type="ORF">JEOSCH030_01309</name>
</gene>
<evidence type="ECO:0000313" key="2">
    <source>
        <dbReference type="Proteomes" id="UP000521032"/>
    </source>
</evidence>
<accession>A0A6V7RIJ7</accession>